<dbReference type="InterPro" id="IPR029058">
    <property type="entry name" value="AB_hydrolase_fold"/>
</dbReference>
<proteinExistence type="predicted"/>
<dbReference type="RefSeq" id="WP_189677846.1">
    <property type="nucleotide sequence ID" value="NZ_BNAQ01000014.1"/>
</dbReference>
<gene>
    <name evidence="1" type="ORF">GCM10008023_40980</name>
</gene>
<dbReference type="Proteomes" id="UP000652430">
    <property type="component" value="Unassembled WGS sequence"/>
</dbReference>
<protein>
    <recommendedName>
        <fullName evidence="3">Peptidase S9 prolyl oligopeptidase catalytic domain-containing protein</fullName>
    </recommendedName>
</protein>
<reference evidence="2" key="1">
    <citation type="journal article" date="2019" name="Int. J. Syst. Evol. Microbiol.">
        <title>The Global Catalogue of Microorganisms (GCM) 10K type strain sequencing project: providing services to taxonomists for standard genome sequencing and annotation.</title>
        <authorList>
            <consortium name="The Broad Institute Genomics Platform"/>
            <consortium name="The Broad Institute Genome Sequencing Center for Infectious Disease"/>
            <person name="Wu L."/>
            <person name="Ma J."/>
        </authorList>
    </citation>
    <scope>NUCLEOTIDE SEQUENCE [LARGE SCALE GENOMIC DNA]</scope>
    <source>
        <strain evidence="2">CGMCC 1.8957</strain>
    </source>
</reference>
<organism evidence="1 2">
    <name type="scientific">Sphingomonas glacialis</name>
    <dbReference type="NCBI Taxonomy" id="658225"/>
    <lineage>
        <taxon>Bacteria</taxon>
        <taxon>Pseudomonadati</taxon>
        <taxon>Pseudomonadota</taxon>
        <taxon>Alphaproteobacteria</taxon>
        <taxon>Sphingomonadales</taxon>
        <taxon>Sphingomonadaceae</taxon>
        <taxon>Sphingomonas</taxon>
    </lineage>
</organism>
<evidence type="ECO:0000313" key="2">
    <source>
        <dbReference type="Proteomes" id="UP000652430"/>
    </source>
</evidence>
<evidence type="ECO:0008006" key="3">
    <source>
        <dbReference type="Google" id="ProtNLM"/>
    </source>
</evidence>
<name>A0ABQ3LUF7_9SPHN</name>
<evidence type="ECO:0000313" key="1">
    <source>
        <dbReference type="EMBL" id="GHH26418.1"/>
    </source>
</evidence>
<sequence>MWVFGKPDMDSFMAWAPQMTLDGVVERITVPYLVTHGAGDRQIPVEAAHRSYEQAVNSARRELRIFTAEDGGVEHVSADNMAPAKDYIADWVADEFARQDGTPVSASRQAGYIRKLFALVEANLYRGASENLNIGERRAFPKGTAIETASEPEARARTQAKLFPQSVPNLFTIMAKGAPASRQPLKRCTTC</sequence>
<dbReference type="Gene3D" id="3.40.50.1820">
    <property type="entry name" value="alpha/beta hydrolase"/>
    <property type="match status" value="1"/>
</dbReference>
<comment type="caution">
    <text evidence="1">The sequence shown here is derived from an EMBL/GenBank/DDBJ whole genome shotgun (WGS) entry which is preliminary data.</text>
</comment>
<keyword evidence="2" id="KW-1185">Reference proteome</keyword>
<dbReference type="EMBL" id="BNAQ01000014">
    <property type="protein sequence ID" value="GHH26418.1"/>
    <property type="molecule type" value="Genomic_DNA"/>
</dbReference>
<accession>A0ABQ3LUF7</accession>
<dbReference type="SUPFAM" id="SSF53474">
    <property type="entry name" value="alpha/beta-Hydrolases"/>
    <property type="match status" value="1"/>
</dbReference>